<evidence type="ECO:0000313" key="3">
    <source>
        <dbReference type="Proteomes" id="UP000032434"/>
    </source>
</evidence>
<proteinExistence type="predicted"/>
<feature type="transmembrane region" description="Helical" evidence="1">
    <location>
        <begin position="202"/>
        <end position="222"/>
    </location>
</feature>
<gene>
    <name evidence="2" type="ORF">Aocu_00630</name>
</gene>
<sequence length="232" mass="27296">MVIKFITTIYTIFLLVSPIFLYSKPIDDLPIVFNVIEESVNYSGTLNQTVIELEYVIDNQHHHGIKAVKIYFDATYNDVPVGSFNFEYNVDVMQFEVVNGDIRYAIGQANFDSIEITKIEVVQRTFFESYLSAILMGFFYMVILLIMWMFVDRHQEHYMSDVIEIFKTYWWAASLILIGIPLVLNVLSYLGRYHVLATPYGWVFFISCMISMVFVIFILWLYHYIMGKRIIK</sequence>
<organism evidence="2 3">
    <name type="scientific">Acholeplasma oculi</name>
    <dbReference type="NCBI Taxonomy" id="35623"/>
    <lineage>
        <taxon>Bacteria</taxon>
        <taxon>Bacillati</taxon>
        <taxon>Mycoplasmatota</taxon>
        <taxon>Mollicutes</taxon>
        <taxon>Acholeplasmatales</taxon>
        <taxon>Acholeplasmataceae</taxon>
        <taxon>Acholeplasma</taxon>
    </lineage>
</organism>
<dbReference type="InParanoid" id="A0A061AF38"/>
<dbReference type="PATRIC" id="fig|35623.3.peg.62"/>
<feature type="transmembrane region" description="Helical" evidence="1">
    <location>
        <begin position="130"/>
        <end position="150"/>
    </location>
</feature>
<dbReference type="OrthoDB" id="6500477at2"/>
<dbReference type="Proteomes" id="UP000032434">
    <property type="component" value="Chromosome 1"/>
</dbReference>
<dbReference type="KEGG" id="aoc:Aocu_00630"/>
<keyword evidence="1" id="KW-1133">Transmembrane helix</keyword>
<evidence type="ECO:0008006" key="4">
    <source>
        <dbReference type="Google" id="ProtNLM"/>
    </source>
</evidence>
<dbReference type="AlphaFoldDB" id="A0A061AF38"/>
<keyword evidence="1" id="KW-0472">Membrane</keyword>
<keyword evidence="1" id="KW-0812">Transmembrane</keyword>
<keyword evidence="3" id="KW-1185">Reference proteome</keyword>
<name>A0A061AF38_9MOLU</name>
<evidence type="ECO:0000256" key="1">
    <source>
        <dbReference type="SAM" id="Phobius"/>
    </source>
</evidence>
<evidence type="ECO:0000313" key="2">
    <source>
        <dbReference type="EMBL" id="CDR30136.1"/>
    </source>
</evidence>
<accession>A0A061AF38</accession>
<feature type="transmembrane region" description="Helical" evidence="1">
    <location>
        <begin position="170"/>
        <end position="190"/>
    </location>
</feature>
<dbReference type="HOGENOM" id="CLU_1192691_0_0_14"/>
<protein>
    <recommendedName>
        <fullName evidence="4">Transmembrane protein</fullName>
    </recommendedName>
</protein>
<dbReference type="RefSeq" id="WP_045748734.1">
    <property type="nucleotide sequence ID" value="NZ_FUZK01000002.1"/>
</dbReference>
<feature type="transmembrane region" description="Helical" evidence="1">
    <location>
        <begin position="5"/>
        <end position="23"/>
    </location>
</feature>
<reference evidence="3" key="1">
    <citation type="submission" date="2014-05" db="EMBL/GenBank/DDBJ databases">
        <authorList>
            <person name="Kube M."/>
        </authorList>
    </citation>
    <scope>NUCLEOTIDE SEQUENCE [LARGE SCALE GENOMIC DNA]</scope>
</reference>
<dbReference type="EMBL" id="LK028559">
    <property type="protein sequence ID" value="CDR30136.1"/>
    <property type="molecule type" value="Genomic_DNA"/>
</dbReference>
<dbReference type="STRING" id="35623.Aocu_00630"/>